<dbReference type="GO" id="GO:0006014">
    <property type="term" value="P:D-ribose metabolic process"/>
    <property type="evidence" value="ECO:0007669"/>
    <property type="project" value="TreeGrafter"/>
</dbReference>
<evidence type="ECO:0000313" key="4">
    <source>
        <dbReference type="Proteomes" id="UP000321513"/>
    </source>
</evidence>
<name>A0A512BDP6_9BACT</name>
<evidence type="ECO:0000256" key="2">
    <source>
        <dbReference type="NCBIfam" id="TIGR00021"/>
    </source>
</evidence>
<dbReference type="InterPro" id="IPR004788">
    <property type="entry name" value="Ribose5P_isomerase_type_A"/>
</dbReference>
<sequence>MTDLKKLAAQKAATLVKDKTVVGLGAGSTIAHLVDFLNASLQSGLDLQFVTSSFSTLQLLHTKKLPVLQTEFLSQIDIYFDGCDQMDRQLNALKSGGGIHTQEKLLAAMAKEFVLIGDETKLVESFDLKYPVVLEILPQSAAFVSRKIEEIFQVAKMVMRMNDKKDGPVITENGNYLVDAYFESWPEIQSINPIFKNVPGIVETSLFYSMATKAIVAGNEGVVVLES</sequence>
<protein>
    <recommendedName>
        <fullName evidence="2">Ribose 5-phosphate isomerase A</fullName>
        <ecNumber evidence="2">5.3.1.6</ecNumber>
    </recommendedName>
</protein>
<dbReference type="GO" id="GO:0005829">
    <property type="term" value="C:cytosol"/>
    <property type="evidence" value="ECO:0007669"/>
    <property type="project" value="TreeGrafter"/>
</dbReference>
<dbReference type="SUPFAM" id="SSF75445">
    <property type="entry name" value="D-ribose-5-phosphate isomerase (RpiA), lid domain"/>
    <property type="match status" value="1"/>
</dbReference>
<dbReference type="NCBIfam" id="TIGR00021">
    <property type="entry name" value="rpiA"/>
    <property type="match status" value="1"/>
</dbReference>
<gene>
    <name evidence="3" type="primary">rpiA</name>
    <name evidence="3" type="ORF">SAE01_25870</name>
</gene>
<dbReference type="GO" id="GO:0004751">
    <property type="term" value="F:ribose-5-phosphate isomerase activity"/>
    <property type="evidence" value="ECO:0007669"/>
    <property type="project" value="UniProtKB-UniRule"/>
</dbReference>
<dbReference type="Proteomes" id="UP000321513">
    <property type="component" value="Unassembled WGS sequence"/>
</dbReference>
<keyword evidence="1 3" id="KW-0413">Isomerase</keyword>
<organism evidence="3 4">
    <name type="scientific">Segetibacter aerophilus</name>
    <dbReference type="NCBI Taxonomy" id="670293"/>
    <lineage>
        <taxon>Bacteria</taxon>
        <taxon>Pseudomonadati</taxon>
        <taxon>Bacteroidota</taxon>
        <taxon>Chitinophagia</taxon>
        <taxon>Chitinophagales</taxon>
        <taxon>Chitinophagaceae</taxon>
        <taxon>Segetibacter</taxon>
    </lineage>
</organism>
<keyword evidence="4" id="KW-1185">Reference proteome</keyword>
<comment type="caution">
    <text evidence="3">The sequence shown here is derived from an EMBL/GenBank/DDBJ whole genome shotgun (WGS) entry which is preliminary data.</text>
</comment>
<dbReference type="Gene3D" id="3.40.50.1360">
    <property type="match status" value="1"/>
</dbReference>
<dbReference type="EMBL" id="BJYT01000009">
    <property type="protein sequence ID" value="GEO10091.1"/>
    <property type="molecule type" value="Genomic_DNA"/>
</dbReference>
<dbReference type="CDD" id="cd01398">
    <property type="entry name" value="RPI_A"/>
    <property type="match status" value="1"/>
</dbReference>
<reference evidence="3 4" key="1">
    <citation type="submission" date="2019-07" db="EMBL/GenBank/DDBJ databases">
        <title>Whole genome shotgun sequence of Segetibacter aerophilus NBRC 106135.</title>
        <authorList>
            <person name="Hosoyama A."/>
            <person name="Uohara A."/>
            <person name="Ohji S."/>
            <person name="Ichikawa N."/>
        </authorList>
    </citation>
    <scope>NUCLEOTIDE SEQUENCE [LARGE SCALE GENOMIC DNA]</scope>
    <source>
        <strain evidence="3 4">NBRC 106135</strain>
    </source>
</reference>
<dbReference type="GO" id="GO:0009052">
    <property type="term" value="P:pentose-phosphate shunt, non-oxidative branch"/>
    <property type="evidence" value="ECO:0007669"/>
    <property type="project" value="InterPro"/>
</dbReference>
<dbReference type="Pfam" id="PF06026">
    <property type="entry name" value="Rib_5-P_isom_A"/>
    <property type="match status" value="1"/>
</dbReference>
<dbReference type="RefSeq" id="WP_147204205.1">
    <property type="nucleotide sequence ID" value="NZ_BJYT01000009.1"/>
</dbReference>
<dbReference type="Gene3D" id="3.30.70.260">
    <property type="match status" value="1"/>
</dbReference>
<proteinExistence type="predicted"/>
<dbReference type="EC" id="5.3.1.6" evidence="2"/>
<accession>A0A512BDP6</accession>
<dbReference type="InterPro" id="IPR037171">
    <property type="entry name" value="NagB/RpiA_transferase-like"/>
</dbReference>
<dbReference type="OrthoDB" id="5870696at2"/>
<dbReference type="PANTHER" id="PTHR11934:SF0">
    <property type="entry name" value="RIBOSE-5-PHOSPHATE ISOMERASE"/>
    <property type="match status" value="1"/>
</dbReference>
<dbReference type="SUPFAM" id="SSF100950">
    <property type="entry name" value="NagB/RpiA/CoA transferase-like"/>
    <property type="match status" value="1"/>
</dbReference>
<dbReference type="PANTHER" id="PTHR11934">
    <property type="entry name" value="RIBOSE-5-PHOSPHATE ISOMERASE"/>
    <property type="match status" value="1"/>
</dbReference>
<dbReference type="AlphaFoldDB" id="A0A512BDP6"/>
<evidence type="ECO:0000256" key="1">
    <source>
        <dbReference type="ARBA" id="ARBA00023235"/>
    </source>
</evidence>
<evidence type="ECO:0000313" key="3">
    <source>
        <dbReference type="EMBL" id="GEO10091.1"/>
    </source>
</evidence>